<dbReference type="SUPFAM" id="SSF50998">
    <property type="entry name" value="Quinoprotein alcohol dehydrogenase-like"/>
    <property type="match status" value="1"/>
</dbReference>
<dbReference type="GO" id="GO:0006355">
    <property type="term" value="P:regulation of DNA-templated transcription"/>
    <property type="evidence" value="ECO:0007669"/>
    <property type="project" value="InterPro"/>
</dbReference>
<evidence type="ECO:0000256" key="1">
    <source>
        <dbReference type="SAM" id="Phobius"/>
    </source>
</evidence>
<dbReference type="InterPro" id="IPR013783">
    <property type="entry name" value="Ig-like_fold"/>
</dbReference>
<dbReference type="InterPro" id="IPR016032">
    <property type="entry name" value="Sig_transdc_resp-reg_C-effctor"/>
</dbReference>
<dbReference type="EMBL" id="CYZF01000003">
    <property type="protein sequence ID" value="CUO14035.1"/>
    <property type="molecule type" value="Genomic_DNA"/>
</dbReference>
<protein>
    <submittedName>
        <fullName evidence="3">Two component regulator three Y domain-containing protein</fullName>
    </submittedName>
</protein>
<feature type="signal peptide" evidence="2">
    <location>
        <begin position="1"/>
        <end position="25"/>
    </location>
</feature>
<keyword evidence="1" id="KW-1133">Transmembrane helix</keyword>
<evidence type="ECO:0000313" key="3">
    <source>
        <dbReference type="EMBL" id="CUO14035.1"/>
    </source>
</evidence>
<dbReference type="Gene3D" id="2.60.40.10">
    <property type="entry name" value="Immunoglobulins"/>
    <property type="match status" value="1"/>
</dbReference>
<dbReference type="SUPFAM" id="SSF46894">
    <property type="entry name" value="C-terminal effector domain of the bipartite response regulators"/>
    <property type="match status" value="1"/>
</dbReference>
<keyword evidence="2" id="KW-0732">Signal</keyword>
<keyword evidence="1" id="KW-0812">Transmembrane</keyword>
<gene>
    <name evidence="3" type="ORF">ERS417307_01041</name>
</gene>
<dbReference type="Gene3D" id="2.130.10.10">
    <property type="entry name" value="YVTN repeat-like/Quinoprotein amine dehydrogenase"/>
    <property type="match status" value="2"/>
</dbReference>
<dbReference type="RefSeq" id="WP_057087361.1">
    <property type="nucleotide sequence ID" value="NZ_CYZF01000003.1"/>
</dbReference>
<dbReference type="InterPro" id="IPR015943">
    <property type="entry name" value="WD40/YVTN_repeat-like_dom_sf"/>
</dbReference>
<keyword evidence="1" id="KW-0472">Membrane</keyword>
<dbReference type="GO" id="GO:0003677">
    <property type="term" value="F:DNA binding"/>
    <property type="evidence" value="ECO:0007669"/>
    <property type="project" value="InterPro"/>
</dbReference>
<dbReference type="AlphaFoldDB" id="A0A174CQQ5"/>
<feature type="transmembrane region" description="Helical" evidence="1">
    <location>
        <begin position="747"/>
        <end position="769"/>
    </location>
</feature>
<dbReference type="Proteomes" id="UP000095419">
    <property type="component" value="Unassembled WGS sequence"/>
</dbReference>
<name>A0A174CQQ5_BACUN</name>
<dbReference type="SUPFAM" id="SSF63829">
    <property type="entry name" value="Calcium-dependent phosphotriesterase"/>
    <property type="match status" value="1"/>
</dbReference>
<sequence length="961" mass="109602">MLTAMKSKSYFILTLLLLLSVQLNAGWQRPVTNYTRHTYKAGNQNWMLQQHDNGWMYVANSNGLLEFDGASWNLYPIRNAKARAMRIGNDGRIYIGGIGRFGYFTPNRLGGLDYTCLSDNLPPNSIVGVIWNILQDKERIYFQSDRSLFYWENNKLEYLEYPGEIYTSAILYNKFYIGAAEGVLVMDGKKFSLVPGSEMLGRVSGLLPYSGKILIATRYNGLFIYDGETVQKFNSVADSFMQHNRVFCAALNQSLLALGSVQDGVCLLDLEKDEMNVISINSGLQNKTVLSMSFDALNNLWLGLDNGIDCVHLSSPVSSLYANKPVIGSGYSSIVYQGKLYLASNQGLYTTLPSTELNKEIPMTFVPGTGGQMWSFLNYDGKLFCASDNGVFVIDGDKMEHLDGIKGVRSLVPLNGHPDVLIAGTYGKYSGLHLLKKVAGRWQPAFRLKNFTYAAKSLMAESSGNALWVTNKDRGVCRLILSDDLQEVVSLKKYNHSAFPSGYDIFLTQVNSETVAVSHYGLWRYNQATDSLEEYHELENMLDGKAAYSYLTMDMAHNIWYVSGEALKLLRYDAVKNTYSKLPHDTFLKGSLIENYEHVNVYDGQAVVGTEEGFSLVRFSSTTVGKEKLSLQIRRVYLTGRRDSLIYGRSYHYTDSLVTIPYKHNSLRIEYNVNSNDASQSALFSYRLSEGSERGEWSEYSENTIKEFTGLHEGKYVFSVKLMTDKDQELVMTSFSFEILPPWYRTWWSYLIYAVAVGLLLYYIAYRIAVSRKHLLMQKELELYRQKQEFKKESELKDQKIDSLKEENLQAELSHKSEELIRTTLNIVRKNEMLMGIKKEVLGISHSISEENLVSLRRKTLRLLGQIETNIEHDDDLQAFQSTFDSVYHDFFRKLEEAYPELNNKDKLLCAYIKMNLLSKEIAPLLNISLRGVEISRYRLRKKLGLEEGENLAEFLQRFNK</sequence>
<reference evidence="3 4" key="1">
    <citation type="submission" date="2015-09" db="EMBL/GenBank/DDBJ databases">
        <authorList>
            <consortium name="Pathogen Informatics"/>
        </authorList>
    </citation>
    <scope>NUCLEOTIDE SEQUENCE [LARGE SCALE GENOMIC DNA]</scope>
    <source>
        <strain evidence="3 4">2789STDY5608791</strain>
    </source>
</reference>
<feature type="chain" id="PRO_5008019407" evidence="2">
    <location>
        <begin position="26"/>
        <end position="961"/>
    </location>
</feature>
<proteinExistence type="predicted"/>
<evidence type="ECO:0000313" key="4">
    <source>
        <dbReference type="Proteomes" id="UP000095419"/>
    </source>
</evidence>
<dbReference type="InterPro" id="IPR011047">
    <property type="entry name" value="Quinoprotein_ADH-like_sf"/>
</dbReference>
<evidence type="ECO:0000256" key="2">
    <source>
        <dbReference type="SAM" id="SignalP"/>
    </source>
</evidence>
<organism evidence="3 4">
    <name type="scientific">Bacteroides uniformis</name>
    <dbReference type="NCBI Taxonomy" id="820"/>
    <lineage>
        <taxon>Bacteria</taxon>
        <taxon>Pseudomonadati</taxon>
        <taxon>Bacteroidota</taxon>
        <taxon>Bacteroidia</taxon>
        <taxon>Bacteroidales</taxon>
        <taxon>Bacteroidaceae</taxon>
        <taxon>Bacteroides</taxon>
    </lineage>
</organism>
<accession>A0A174CQQ5</accession>